<accession>A0A6J5YJ95</accession>
<evidence type="ECO:0000313" key="1">
    <source>
        <dbReference type="EMBL" id="CAB4324617.1"/>
    </source>
</evidence>
<protein>
    <submittedName>
        <fullName evidence="1">Unannotated protein</fullName>
    </submittedName>
</protein>
<gene>
    <name evidence="1" type="ORF">UFOPK1392_02393</name>
</gene>
<organism evidence="1">
    <name type="scientific">freshwater metagenome</name>
    <dbReference type="NCBI Taxonomy" id="449393"/>
    <lineage>
        <taxon>unclassified sequences</taxon>
        <taxon>metagenomes</taxon>
        <taxon>ecological metagenomes</taxon>
    </lineage>
</organism>
<dbReference type="AlphaFoldDB" id="A0A6J5YJ95"/>
<dbReference type="EMBL" id="CAEMXZ010000180">
    <property type="protein sequence ID" value="CAB4324617.1"/>
    <property type="molecule type" value="Genomic_DNA"/>
</dbReference>
<reference evidence="1" key="1">
    <citation type="submission" date="2020-05" db="EMBL/GenBank/DDBJ databases">
        <authorList>
            <person name="Chiriac C."/>
            <person name="Salcher M."/>
            <person name="Ghai R."/>
            <person name="Kavagutti S V."/>
        </authorList>
    </citation>
    <scope>NUCLEOTIDE SEQUENCE</scope>
</reference>
<proteinExistence type="predicted"/>
<name>A0A6J5YJ95_9ZZZZ</name>
<sequence>MYGANPDVEKAARTIAYRNGWPENWLNDQVKQFASHFDTAEDWINFDVRDGVAIRVAGARLLLAMKLLAARGRRDSQDIDCLLDACAIKDVDGAIAIFDRYYPEEELSERALRQLNDRFGGSATV</sequence>